<dbReference type="Proteomes" id="UP000557392">
    <property type="component" value="Unassembled WGS sequence"/>
</dbReference>
<evidence type="ECO:0000313" key="3">
    <source>
        <dbReference type="Proteomes" id="UP000557392"/>
    </source>
</evidence>
<keyword evidence="1" id="KW-0472">Membrane</keyword>
<protein>
    <recommendedName>
        <fullName evidence="4">Glycosyltransferase RgtA/B/C/D-like domain-containing protein</fullName>
    </recommendedName>
</protein>
<feature type="transmembrane region" description="Helical" evidence="1">
    <location>
        <begin position="12"/>
        <end position="31"/>
    </location>
</feature>
<evidence type="ECO:0000256" key="1">
    <source>
        <dbReference type="SAM" id="Phobius"/>
    </source>
</evidence>
<feature type="transmembrane region" description="Helical" evidence="1">
    <location>
        <begin position="171"/>
        <end position="195"/>
    </location>
</feature>
<feature type="transmembrane region" description="Helical" evidence="1">
    <location>
        <begin position="71"/>
        <end position="93"/>
    </location>
</feature>
<proteinExistence type="predicted"/>
<feature type="transmembrane region" description="Helical" evidence="1">
    <location>
        <begin position="207"/>
        <end position="228"/>
    </location>
</feature>
<feature type="transmembrane region" description="Helical" evidence="1">
    <location>
        <begin position="357"/>
        <end position="373"/>
    </location>
</feature>
<keyword evidence="3" id="KW-1185">Reference proteome</keyword>
<name>A0A7W6NX17_9SPHN</name>
<dbReference type="EMBL" id="JACIEH010000001">
    <property type="protein sequence ID" value="MBB4098211.1"/>
    <property type="molecule type" value="Genomic_DNA"/>
</dbReference>
<evidence type="ECO:0008006" key="4">
    <source>
        <dbReference type="Google" id="ProtNLM"/>
    </source>
</evidence>
<dbReference type="RefSeq" id="WP_183996477.1">
    <property type="nucleotide sequence ID" value="NZ_JACIEH010000001.1"/>
</dbReference>
<organism evidence="2 3">
    <name type="scientific">Sphingomonas kyeonggiensis</name>
    <dbReference type="NCBI Taxonomy" id="1268553"/>
    <lineage>
        <taxon>Bacteria</taxon>
        <taxon>Pseudomonadati</taxon>
        <taxon>Pseudomonadota</taxon>
        <taxon>Alphaproteobacteria</taxon>
        <taxon>Sphingomonadales</taxon>
        <taxon>Sphingomonadaceae</taxon>
        <taxon>Sphingomonas</taxon>
    </lineage>
</organism>
<accession>A0A7W6NX17</accession>
<feature type="transmembrane region" description="Helical" evidence="1">
    <location>
        <begin position="333"/>
        <end position="351"/>
    </location>
</feature>
<sequence length="503" mass="56152">MLHWTRRQFDAHPVRTVMAVFVAYTIFKINLKFFAPAGPWWRGWHDQMQYLKSARAFLHFDLSPDQHWYPLLYPLAGAPFAWAPTPFVPINLLCYAGAFWGFYRVCARFGVGGLAAGLLFLAATIGDLRVSKFWLEPWTTTMSAAFIWLAFAEAADMMFGTRRRPWRLGALLMAIALVRPADVVVSAVIGGFALWRPVLIEKRWGDLFKGLGGAGAALAPYAAIYLAIYGPRLTDYTILSGDYGFAFADLGWKASILLVDPSPWFPGETGLLRELPWLLTGTAGLILGVMRLQGPMRWLTLCMGLVALIYTLMMLAYVDLVPSGMWRFFNAHYFKWLFPMAALFTWLLVTWRDLRGLAVVVALVLLASFRIVPRPAEPQEQAKAIVFVAPDAPWQDIYFARSAIVDARGAQRSPADYHQLPMGDRVMAIAFKRRFEGDVLWYGVTPASIASWPKGSGKAEVVLPGSWPQKPLARYATKLTFGYPCWAPPFPCGTGPGPGLPKN</sequence>
<evidence type="ECO:0000313" key="2">
    <source>
        <dbReference type="EMBL" id="MBB4098211.1"/>
    </source>
</evidence>
<feature type="transmembrane region" description="Helical" evidence="1">
    <location>
        <begin position="138"/>
        <end position="159"/>
    </location>
</feature>
<gene>
    <name evidence="2" type="ORF">GGR46_001744</name>
</gene>
<feature type="transmembrane region" description="Helical" evidence="1">
    <location>
        <begin position="105"/>
        <end position="126"/>
    </location>
</feature>
<comment type="caution">
    <text evidence="2">The sequence shown here is derived from an EMBL/GenBank/DDBJ whole genome shotgun (WGS) entry which is preliminary data.</text>
</comment>
<reference evidence="2 3" key="1">
    <citation type="submission" date="2020-08" db="EMBL/GenBank/DDBJ databases">
        <title>Genomic Encyclopedia of Type Strains, Phase IV (KMG-IV): sequencing the most valuable type-strain genomes for metagenomic binning, comparative biology and taxonomic classification.</title>
        <authorList>
            <person name="Goeker M."/>
        </authorList>
    </citation>
    <scope>NUCLEOTIDE SEQUENCE [LARGE SCALE GENOMIC DNA]</scope>
    <source>
        <strain evidence="2 3">DSM 101806</strain>
    </source>
</reference>
<keyword evidence="1" id="KW-1133">Transmembrane helix</keyword>
<feature type="transmembrane region" description="Helical" evidence="1">
    <location>
        <begin position="298"/>
        <end position="321"/>
    </location>
</feature>
<keyword evidence="1" id="KW-0812">Transmembrane</keyword>
<dbReference type="AlphaFoldDB" id="A0A7W6NX17"/>